<name>A0A6C0G742_9BACL</name>
<gene>
    <name evidence="3" type="ORF">GXP70_24490</name>
</gene>
<evidence type="ECO:0000259" key="2">
    <source>
        <dbReference type="PROSITE" id="PS51272"/>
    </source>
</evidence>
<dbReference type="AlphaFoldDB" id="A0A6C0G742"/>
<evidence type="ECO:0000313" key="4">
    <source>
        <dbReference type="Proteomes" id="UP000476064"/>
    </source>
</evidence>
<feature type="chain" id="PRO_5025403384" description="SLH domain-containing protein" evidence="1">
    <location>
        <begin position="26"/>
        <end position="341"/>
    </location>
</feature>
<dbReference type="Gene3D" id="2.60.40.680">
    <property type="match status" value="1"/>
</dbReference>
<accession>A0A6C0G742</accession>
<dbReference type="SUPFAM" id="SSF49384">
    <property type="entry name" value="Carbohydrate-binding domain"/>
    <property type="match status" value="1"/>
</dbReference>
<dbReference type="EMBL" id="CP048209">
    <property type="protein sequence ID" value="QHT62825.1"/>
    <property type="molecule type" value="Genomic_DNA"/>
</dbReference>
<dbReference type="Pfam" id="PF00963">
    <property type="entry name" value="Cohesin"/>
    <property type="match status" value="1"/>
</dbReference>
<dbReference type="KEGG" id="plyc:GXP70_24490"/>
<dbReference type="RefSeq" id="WP_162359256.1">
    <property type="nucleotide sequence ID" value="NZ_CP048209.1"/>
</dbReference>
<evidence type="ECO:0000313" key="3">
    <source>
        <dbReference type="EMBL" id="QHT62825.1"/>
    </source>
</evidence>
<keyword evidence="1" id="KW-0732">Signal</keyword>
<dbReference type="InterPro" id="IPR001119">
    <property type="entry name" value="SLH_dom"/>
</dbReference>
<dbReference type="GO" id="GO:0000272">
    <property type="term" value="P:polysaccharide catabolic process"/>
    <property type="evidence" value="ECO:0007669"/>
    <property type="project" value="InterPro"/>
</dbReference>
<dbReference type="Proteomes" id="UP000476064">
    <property type="component" value="Chromosome"/>
</dbReference>
<keyword evidence="4" id="KW-1185">Reference proteome</keyword>
<dbReference type="PANTHER" id="PTHR43308">
    <property type="entry name" value="OUTER MEMBRANE PROTEIN ALPHA-RELATED"/>
    <property type="match status" value="1"/>
</dbReference>
<dbReference type="InterPro" id="IPR008965">
    <property type="entry name" value="CBM2/CBM3_carb-bd_dom_sf"/>
</dbReference>
<reference evidence="3 4" key="1">
    <citation type="submission" date="2020-01" db="EMBL/GenBank/DDBJ databases">
        <title>Paenibacillus sp. nov., isolated from tomato rhizosphere.</title>
        <authorList>
            <person name="Weon H.-Y."/>
            <person name="Lee S.A."/>
        </authorList>
    </citation>
    <scope>NUCLEOTIDE SEQUENCE [LARGE SCALE GENOMIC DNA]</scope>
    <source>
        <strain evidence="3 4">12200R-189</strain>
    </source>
</reference>
<dbReference type="GO" id="GO:0030246">
    <property type="term" value="F:carbohydrate binding"/>
    <property type="evidence" value="ECO:0007669"/>
    <property type="project" value="InterPro"/>
</dbReference>
<protein>
    <recommendedName>
        <fullName evidence="2">SLH domain-containing protein</fullName>
    </recommendedName>
</protein>
<feature type="domain" description="SLH" evidence="2">
    <location>
        <begin position="157"/>
        <end position="220"/>
    </location>
</feature>
<dbReference type="Pfam" id="PF00395">
    <property type="entry name" value="SLH"/>
    <property type="match status" value="3"/>
</dbReference>
<feature type="domain" description="SLH" evidence="2">
    <location>
        <begin position="284"/>
        <end position="341"/>
    </location>
</feature>
<feature type="signal peptide" evidence="1">
    <location>
        <begin position="1"/>
        <end position="25"/>
    </location>
</feature>
<dbReference type="PANTHER" id="PTHR43308:SF5">
    <property type="entry name" value="S-LAYER PROTEIN _ PEPTIDOGLYCAN ENDO-BETA-N-ACETYLGLUCOSAMINIDASE"/>
    <property type="match status" value="1"/>
</dbReference>
<dbReference type="CDD" id="cd08547">
    <property type="entry name" value="Type_II_cohesin"/>
    <property type="match status" value="1"/>
</dbReference>
<dbReference type="InterPro" id="IPR051465">
    <property type="entry name" value="Cell_Envelope_Struct_Comp"/>
</dbReference>
<feature type="domain" description="SLH" evidence="2">
    <location>
        <begin position="221"/>
        <end position="279"/>
    </location>
</feature>
<evidence type="ECO:0000256" key="1">
    <source>
        <dbReference type="SAM" id="SignalP"/>
    </source>
</evidence>
<dbReference type="PROSITE" id="PS51272">
    <property type="entry name" value="SLH"/>
    <property type="match status" value="3"/>
</dbReference>
<dbReference type="InterPro" id="IPR002102">
    <property type="entry name" value="Cohesin_dom"/>
</dbReference>
<organism evidence="3 4">
    <name type="scientific">Paenibacillus lycopersici</name>
    <dbReference type="NCBI Taxonomy" id="2704462"/>
    <lineage>
        <taxon>Bacteria</taxon>
        <taxon>Bacillati</taxon>
        <taxon>Bacillota</taxon>
        <taxon>Bacilli</taxon>
        <taxon>Bacillales</taxon>
        <taxon>Paenibacillaceae</taxon>
        <taxon>Paenibacillus</taxon>
    </lineage>
</organism>
<proteinExistence type="predicted"/>
<sequence>MSRKLLFGFLIGLLLAAQGLVPARAAAVQTFTLEPAAASTASGSELKVVLKGKNLADVYAFDVTLGYDAGKLRFKGAESSIAGMSTEPILTDGAVRFAHTQIGKNAGVSGSAVLASFTFTAIGSGAAKIAVKDLKLVDSKLAMTTLHPVVSVTVQAAAGFSDIGTKWSWAAEAIRYLADRGIVAGTGNGKFEPALPVKRGDFMLMLVRAFGLKPQKDAGSFADVPKGKYYADAIATAKSLGIATGDGTGFKPEAAISRQDLMVLIDRTLRAVGKALPEPTGKELGGFADQGRIADYARHAIASLAKAGLVKGGSAGIEPGNSTNRAEAAVFLYRMLALRSS</sequence>